<feature type="domain" description="EAL" evidence="2">
    <location>
        <begin position="517"/>
        <end position="770"/>
    </location>
</feature>
<dbReference type="PROSITE" id="PS50883">
    <property type="entry name" value="EAL"/>
    <property type="match status" value="1"/>
</dbReference>
<proteinExistence type="predicted"/>
<dbReference type="Proteomes" id="UP001202831">
    <property type="component" value="Unassembled WGS sequence"/>
</dbReference>
<dbReference type="InterPro" id="IPR029787">
    <property type="entry name" value="Nucleotide_cyclase"/>
</dbReference>
<name>A0ABT0N4V3_9GAMM</name>
<dbReference type="InterPro" id="IPR001633">
    <property type="entry name" value="EAL_dom"/>
</dbReference>
<dbReference type="InterPro" id="IPR035919">
    <property type="entry name" value="EAL_sf"/>
</dbReference>
<evidence type="ECO:0000256" key="1">
    <source>
        <dbReference type="SAM" id="Phobius"/>
    </source>
</evidence>
<dbReference type="SMART" id="SM00267">
    <property type="entry name" value="GGDEF"/>
    <property type="match status" value="1"/>
</dbReference>
<comment type="caution">
    <text evidence="4">The sequence shown here is derived from an EMBL/GenBank/DDBJ whole genome shotgun (WGS) entry which is preliminary data.</text>
</comment>
<dbReference type="SUPFAM" id="SSF55073">
    <property type="entry name" value="Nucleotide cyclase"/>
    <property type="match status" value="1"/>
</dbReference>
<accession>A0ABT0N4V3</accession>
<protein>
    <submittedName>
        <fullName evidence="4">EAL domain-containing protein</fullName>
    </submittedName>
</protein>
<evidence type="ECO:0000313" key="4">
    <source>
        <dbReference type="EMBL" id="MCL2913479.1"/>
    </source>
</evidence>
<dbReference type="Gene3D" id="3.20.20.450">
    <property type="entry name" value="EAL domain"/>
    <property type="match status" value="1"/>
</dbReference>
<gene>
    <name evidence="4" type="ORF">L2725_06710</name>
</gene>
<feature type="domain" description="GGDEF" evidence="3">
    <location>
        <begin position="375"/>
        <end position="508"/>
    </location>
</feature>
<dbReference type="Gene3D" id="3.30.70.270">
    <property type="match status" value="1"/>
</dbReference>
<dbReference type="NCBIfam" id="TIGR00254">
    <property type="entry name" value="GGDEF"/>
    <property type="match status" value="1"/>
</dbReference>
<dbReference type="PANTHER" id="PTHR44757">
    <property type="entry name" value="DIGUANYLATE CYCLASE DGCP"/>
    <property type="match status" value="1"/>
</dbReference>
<dbReference type="PANTHER" id="PTHR44757:SF2">
    <property type="entry name" value="BIOFILM ARCHITECTURE MAINTENANCE PROTEIN MBAA"/>
    <property type="match status" value="1"/>
</dbReference>
<evidence type="ECO:0000313" key="5">
    <source>
        <dbReference type="Proteomes" id="UP001202831"/>
    </source>
</evidence>
<dbReference type="InterPro" id="IPR043128">
    <property type="entry name" value="Rev_trsase/Diguanyl_cyclase"/>
</dbReference>
<dbReference type="InterPro" id="IPR000160">
    <property type="entry name" value="GGDEF_dom"/>
</dbReference>
<dbReference type="Pfam" id="PF00563">
    <property type="entry name" value="EAL"/>
    <property type="match status" value="1"/>
</dbReference>
<dbReference type="PROSITE" id="PS50887">
    <property type="entry name" value="GGDEF"/>
    <property type="match status" value="1"/>
</dbReference>
<dbReference type="CDD" id="cd01949">
    <property type="entry name" value="GGDEF"/>
    <property type="match status" value="1"/>
</dbReference>
<keyword evidence="1" id="KW-0812">Transmembrane</keyword>
<sequence length="774" mass="85530">MKLLKRINGRTAIIVAGGLLTAYLALILTVTNLGQSKLEESQRQSLSLKIRNYTDNLSFFFDVSQQNLANLASNQATTTYFANLAAGMSVKYGLGSSLFNLEQTIGGYMHSSKIDNLPIYKRVRVIGLGGTSIIDTGDGLMPPGPPVPLKEMEHHRKRIEISKTESGVSINLLHTIYHQNKPVAVLVAEVNNDVLIYQLSIQEHKSSKSCLSLLTPLGGIKVWNTLTPDTPVLASPPPAMSANTQLIYLEKLVKGTPFKLISWYEPVNNQDIFTSTWFIAAISLLAVPVLAGLVFLMRVYNANLVLQTEIAVAAEQQKSLAEKNALLSQEVDKRRASEMELAFRAAHDDLTGLANRQAGMAALQRAIDKANVSGNSVLVMFLDLDNFKQVNDTVGHHAGDRLLIQTSERLQRAIRHTDTLARFGGDEFMLIIPELSGQDAARVLAHGILSLFEEPFNHDGQEFFVSTSIGMAMYPQDGDTPANLLKKSDAALYRAKETGRNGYSFYDANMNQDLQRKLALNVRLHQAITNDELDVHYQPIVDLKTGQIVAAEALMRWTDRELGFISPAEFIPLAEKNGLIHRLGDIVLQQACHQAAQWQALAPLAIAINFSSVQFRQCEQLQQRILQVLAEVGLPPDRLEMEVTESIFIEQDTCLINTLNHLKSVGVQLSIDDFGTGYSALSYLQRFSFSKLKIDRSFIQGMTNNVADRSLVNAMLAMAKSLDLKVVAEGIEEQPQADYLNLLGCEYGQGYLFSRPLSAAEFTQLLQSQALQIA</sequence>
<dbReference type="SUPFAM" id="SSF141868">
    <property type="entry name" value="EAL domain-like"/>
    <property type="match status" value="1"/>
</dbReference>
<dbReference type="RefSeq" id="WP_249248233.1">
    <property type="nucleotide sequence ID" value="NZ_JAKIKT010000002.1"/>
</dbReference>
<feature type="transmembrane region" description="Helical" evidence="1">
    <location>
        <begin position="12"/>
        <end position="34"/>
    </location>
</feature>
<dbReference type="SMART" id="SM00052">
    <property type="entry name" value="EAL"/>
    <property type="match status" value="1"/>
</dbReference>
<dbReference type="Pfam" id="PF00990">
    <property type="entry name" value="GGDEF"/>
    <property type="match status" value="1"/>
</dbReference>
<evidence type="ECO:0000259" key="3">
    <source>
        <dbReference type="PROSITE" id="PS50887"/>
    </source>
</evidence>
<dbReference type="EMBL" id="JAKIKT010000002">
    <property type="protein sequence ID" value="MCL2913479.1"/>
    <property type="molecule type" value="Genomic_DNA"/>
</dbReference>
<keyword evidence="1" id="KW-1133">Transmembrane helix</keyword>
<dbReference type="InterPro" id="IPR052155">
    <property type="entry name" value="Biofilm_reg_signaling"/>
</dbReference>
<organism evidence="4 5">
    <name type="scientific">Shewanella corallii</name>
    <dbReference type="NCBI Taxonomy" id="560080"/>
    <lineage>
        <taxon>Bacteria</taxon>
        <taxon>Pseudomonadati</taxon>
        <taxon>Pseudomonadota</taxon>
        <taxon>Gammaproteobacteria</taxon>
        <taxon>Alteromonadales</taxon>
        <taxon>Shewanellaceae</taxon>
        <taxon>Shewanella</taxon>
    </lineage>
</organism>
<keyword evidence="5" id="KW-1185">Reference proteome</keyword>
<evidence type="ECO:0000259" key="2">
    <source>
        <dbReference type="PROSITE" id="PS50883"/>
    </source>
</evidence>
<dbReference type="CDD" id="cd01948">
    <property type="entry name" value="EAL"/>
    <property type="match status" value="1"/>
</dbReference>
<reference evidence="4 5" key="1">
    <citation type="submission" date="2022-01" db="EMBL/GenBank/DDBJ databases">
        <title>Whole genome-based taxonomy of the Shewanellaceae.</title>
        <authorList>
            <person name="Martin-Rodriguez A.J."/>
        </authorList>
    </citation>
    <scope>NUCLEOTIDE SEQUENCE [LARGE SCALE GENOMIC DNA]</scope>
    <source>
        <strain evidence="4 5">DSM 21332</strain>
    </source>
</reference>
<keyword evidence="1" id="KW-0472">Membrane</keyword>